<dbReference type="Proteomes" id="UP000314986">
    <property type="component" value="Unassembled WGS sequence"/>
</dbReference>
<dbReference type="Gene3D" id="4.10.60.10">
    <property type="entry name" value="Zinc finger, CCHC-type"/>
    <property type="match status" value="2"/>
</dbReference>
<evidence type="ECO:0000256" key="3">
    <source>
        <dbReference type="ARBA" id="ARBA00022771"/>
    </source>
</evidence>
<dbReference type="OrthoDB" id="3863715at2759"/>
<dbReference type="STRING" id="7868.ENSCMIP00000016799"/>
<feature type="domain" description="CCHC-type" evidence="7">
    <location>
        <begin position="191"/>
        <end position="207"/>
    </location>
</feature>
<feature type="domain" description="CCHC-type" evidence="7">
    <location>
        <begin position="135"/>
        <end position="150"/>
    </location>
</feature>
<dbReference type="FunFam" id="4.10.60.10:FF:000091">
    <property type="entry name" value="Zinc finger CCHC-type-containing 9"/>
    <property type="match status" value="1"/>
</dbReference>
<dbReference type="AlphaFoldDB" id="V9L7P5"/>
<reference evidence="9" key="4">
    <citation type="submission" date="2025-05" db="UniProtKB">
        <authorList>
            <consortium name="Ensembl"/>
        </authorList>
    </citation>
    <scope>IDENTIFICATION</scope>
</reference>
<keyword evidence="10" id="KW-1185">Reference proteome</keyword>
<gene>
    <name evidence="9" type="primary">zcchc9</name>
</gene>
<evidence type="ECO:0000256" key="1">
    <source>
        <dbReference type="ARBA" id="ARBA00022723"/>
    </source>
</evidence>
<organism evidence="8">
    <name type="scientific">Callorhinchus milii</name>
    <name type="common">Ghost shark</name>
    <dbReference type="NCBI Taxonomy" id="7868"/>
    <lineage>
        <taxon>Eukaryota</taxon>
        <taxon>Metazoa</taxon>
        <taxon>Chordata</taxon>
        <taxon>Craniata</taxon>
        <taxon>Vertebrata</taxon>
        <taxon>Chondrichthyes</taxon>
        <taxon>Holocephali</taxon>
        <taxon>Chimaeriformes</taxon>
        <taxon>Callorhinchidae</taxon>
        <taxon>Callorhinchus</taxon>
    </lineage>
</organism>
<dbReference type="EMBL" id="JW875643">
    <property type="protein sequence ID" value="AFP08160.1"/>
    <property type="molecule type" value="mRNA"/>
</dbReference>
<dbReference type="RefSeq" id="XP_007897946.1">
    <property type="nucleotide sequence ID" value="XM_007899755.2"/>
</dbReference>
<evidence type="ECO:0000313" key="10">
    <source>
        <dbReference type="Proteomes" id="UP000314986"/>
    </source>
</evidence>
<keyword evidence="3 5" id="KW-0863">Zinc-finger</keyword>
<dbReference type="GO" id="GO:0003676">
    <property type="term" value="F:nucleic acid binding"/>
    <property type="evidence" value="ECO:0007669"/>
    <property type="project" value="InterPro"/>
</dbReference>
<reference evidence="10" key="1">
    <citation type="journal article" date="2006" name="Science">
        <title>Ancient noncoding elements conserved in the human genome.</title>
        <authorList>
            <person name="Venkatesh B."/>
            <person name="Kirkness E.F."/>
            <person name="Loh Y.H."/>
            <person name="Halpern A.L."/>
            <person name="Lee A.P."/>
            <person name="Johnson J."/>
            <person name="Dandona N."/>
            <person name="Viswanathan L.D."/>
            <person name="Tay A."/>
            <person name="Venter J.C."/>
            <person name="Strausberg R.L."/>
            <person name="Brenner S."/>
        </authorList>
    </citation>
    <scope>NUCLEOTIDE SEQUENCE [LARGE SCALE GENOMIC DNA]</scope>
</reference>
<accession>V9L7P5</accession>
<dbReference type="GeneTree" id="ENSGT00950000183041"/>
<evidence type="ECO:0000256" key="6">
    <source>
        <dbReference type="SAM" id="MobiDB-lite"/>
    </source>
</evidence>
<dbReference type="Pfam" id="PF00098">
    <property type="entry name" value="zf-CCHC"/>
    <property type="match status" value="1"/>
</dbReference>
<dbReference type="Ensembl" id="ENSCMIT00000017132.1">
    <property type="protein sequence ID" value="ENSCMIP00000016799.1"/>
    <property type="gene ID" value="ENSCMIG00000008066.1"/>
</dbReference>
<dbReference type="PANTHER" id="PTHR46242">
    <property type="entry name" value="ZINC FINGER CCHC DOMAIN-CONTAINING PROTEIN 9 ZCCHC9"/>
    <property type="match status" value="1"/>
</dbReference>
<dbReference type="InterPro" id="IPR042246">
    <property type="entry name" value="ZCCHC9"/>
</dbReference>
<dbReference type="RefSeq" id="XP_007897941.1">
    <property type="nucleotide sequence ID" value="XM_007899750.2"/>
</dbReference>
<evidence type="ECO:0000259" key="7">
    <source>
        <dbReference type="PROSITE" id="PS50158"/>
    </source>
</evidence>
<feature type="region of interest" description="Disordered" evidence="6">
    <location>
        <begin position="1"/>
        <end position="62"/>
    </location>
</feature>
<dbReference type="SUPFAM" id="SSF57756">
    <property type="entry name" value="Retrovirus zinc finger-like domains"/>
    <property type="match status" value="2"/>
</dbReference>
<keyword evidence="4" id="KW-0862">Zinc</keyword>
<dbReference type="InterPro" id="IPR036875">
    <property type="entry name" value="Znf_CCHC_sf"/>
</dbReference>
<evidence type="ECO:0000256" key="5">
    <source>
        <dbReference type="PROSITE-ProRule" id="PRU00047"/>
    </source>
</evidence>
<dbReference type="GO" id="GO:0005730">
    <property type="term" value="C:nucleolus"/>
    <property type="evidence" value="ECO:0007669"/>
    <property type="project" value="TreeGrafter"/>
</dbReference>
<dbReference type="InterPro" id="IPR001878">
    <property type="entry name" value="Znf_CCHC"/>
</dbReference>
<dbReference type="PANTHER" id="PTHR46242:SF1">
    <property type="entry name" value="ZINC FINGER CCHC DOMAIN-CONTAINING PROTEIN 9"/>
    <property type="match status" value="1"/>
</dbReference>
<dbReference type="SMART" id="SM00343">
    <property type="entry name" value="ZnF_C2HC"/>
    <property type="match status" value="4"/>
</dbReference>
<name>V9L7P5_CALMI</name>
<sequence>MTRWARANNVHRKKPLEATPWAQMKHGCGNGPHAAKSKKRPDQEWPPNKRGGNKAETFKPKESDWYHKKEEYQSEDVNGFMDYLKETGQVLHRGTVIPAVSETVAIDPALALKKDQRREDRRLKRQVQKKNAMICFHCRKPGHGMGDCPEMDMGEQEVASGICYRCGSTEHEILKCRAKIDPALGEFPFAKCFVCGEVGHLSRSCPDNPKGLYAEGRCCKLCGSVEHFQKDCPEHQNTSDSVLTVGRWRKGMSADYQEIPVSSKAQKAKRKAPKIVVF</sequence>
<evidence type="ECO:0000313" key="8">
    <source>
        <dbReference type="EMBL" id="AFP08160.1"/>
    </source>
</evidence>
<reference evidence="8 10" key="3">
    <citation type="journal article" date="2014" name="Nature">
        <title>Elephant shark genome provides unique insights into gnathostome evolution.</title>
        <authorList>
            <consortium name="International Elephant Shark Genome Sequencing Consortium"/>
            <person name="Venkatesh B."/>
            <person name="Lee A.P."/>
            <person name="Ravi V."/>
            <person name="Maurya A.K."/>
            <person name="Lian M.M."/>
            <person name="Swann J.B."/>
            <person name="Ohta Y."/>
            <person name="Flajnik M.F."/>
            <person name="Sutoh Y."/>
            <person name="Kasahara M."/>
            <person name="Hoon S."/>
            <person name="Gangu V."/>
            <person name="Roy S.W."/>
            <person name="Irimia M."/>
            <person name="Korzh V."/>
            <person name="Kondrychyn I."/>
            <person name="Lim Z.W."/>
            <person name="Tay B.H."/>
            <person name="Tohari S."/>
            <person name="Kong K.W."/>
            <person name="Ho S."/>
            <person name="Lorente-Galdos B."/>
            <person name="Quilez J."/>
            <person name="Marques-Bonet T."/>
            <person name="Raney B.J."/>
            <person name="Ingham P.W."/>
            <person name="Tay A."/>
            <person name="Hillier L.W."/>
            <person name="Minx P."/>
            <person name="Boehm T."/>
            <person name="Wilson R.K."/>
            <person name="Brenner S."/>
            <person name="Warren W.C."/>
        </authorList>
    </citation>
    <scope>NUCLEOTIDE SEQUENCE</scope>
    <source>
        <tissue evidence="8">Spleen</tissue>
    </source>
</reference>
<keyword evidence="1" id="KW-0479">Metal-binding</keyword>
<dbReference type="RefSeq" id="XP_007897945.1">
    <property type="nucleotide sequence ID" value="XM_007899754.2"/>
</dbReference>
<dbReference type="OMA" id="RLKRQEM"/>
<protein>
    <submittedName>
        <fullName evidence="8">Zinc finger CCHC domain-containing protein 9-like protein</fullName>
    </submittedName>
    <submittedName>
        <fullName evidence="9">Zinc finger, CCHC domain containing 9</fullName>
    </submittedName>
</protein>
<dbReference type="GeneID" id="103182675"/>
<dbReference type="PROSITE" id="PS50158">
    <property type="entry name" value="ZF_CCHC"/>
    <property type="match status" value="2"/>
</dbReference>
<keyword evidence="2" id="KW-0677">Repeat</keyword>
<reference evidence="10" key="2">
    <citation type="journal article" date="2007" name="PLoS Biol.">
        <title>Survey sequencing and comparative analysis of the elephant shark (Callorhinchus milii) genome.</title>
        <authorList>
            <person name="Venkatesh B."/>
            <person name="Kirkness E.F."/>
            <person name="Loh Y.H."/>
            <person name="Halpern A.L."/>
            <person name="Lee A.P."/>
            <person name="Johnson J."/>
            <person name="Dandona N."/>
            <person name="Viswanathan L.D."/>
            <person name="Tay A."/>
            <person name="Venter J.C."/>
            <person name="Strausberg R.L."/>
            <person name="Brenner S."/>
        </authorList>
    </citation>
    <scope>NUCLEOTIDE SEQUENCE [LARGE SCALE GENOMIC DNA]</scope>
</reference>
<proteinExistence type="evidence at transcript level"/>
<evidence type="ECO:0000256" key="2">
    <source>
        <dbReference type="ARBA" id="ARBA00022737"/>
    </source>
</evidence>
<dbReference type="CTD" id="84240"/>
<dbReference type="KEGG" id="cmk:103182675"/>
<dbReference type="RefSeq" id="XP_007897944.1">
    <property type="nucleotide sequence ID" value="XM_007899753.2"/>
</dbReference>
<evidence type="ECO:0000313" key="9">
    <source>
        <dbReference type="Ensembl" id="ENSCMIP00000016799.1"/>
    </source>
</evidence>
<evidence type="ECO:0000256" key="4">
    <source>
        <dbReference type="ARBA" id="ARBA00022833"/>
    </source>
</evidence>
<dbReference type="RefSeq" id="XP_007897943.1">
    <property type="nucleotide sequence ID" value="XM_007899752.2"/>
</dbReference>
<dbReference type="GO" id="GO:0008270">
    <property type="term" value="F:zinc ion binding"/>
    <property type="evidence" value="ECO:0007669"/>
    <property type="project" value="UniProtKB-KW"/>
</dbReference>
<dbReference type="RefSeq" id="XP_042190450.1">
    <property type="nucleotide sequence ID" value="XM_042334516.1"/>
</dbReference>